<dbReference type="EMBL" id="BARW01009987">
    <property type="protein sequence ID" value="GAI86344.1"/>
    <property type="molecule type" value="Genomic_DNA"/>
</dbReference>
<dbReference type="AlphaFoldDB" id="X1U217"/>
<feature type="domain" description="DUF6933" evidence="1">
    <location>
        <begin position="6"/>
        <end position="100"/>
    </location>
</feature>
<proteinExistence type="predicted"/>
<dbReference type="InterPro" id="IPR053864">
    <property type="entry name" value="DUF6933"/>
</dbReference>
<gene>
    <name evidence="2" type="ORF">S12H4_19860</name>
</gene>
<dbReference type="Pfam" id="PF22016">
    <property type="entry name" value="DUF6933"/>
    <property type="match status" value="1"/>
</dbReference>
<comment type="caution">
    <text evidence="2">The sequence shown here is derived from an EMBL/GenBank/DDBJ whole genome shotgun (WGS) entry which is preliminary data.</text>
</comment>
<name>X1U217_9ZZZZ</name>
<evidence type="ECO:0000259" key="1">
    <source>
        <dbReference type="Pfam" id="PF22016"/>
    </source>
</evidence>
<accession>X1U217</accession>
<sequence>GIRPLGITDDSQFLSRITSYMGEFIRDDGHAFLFERVIAPSTACVAFSKHLNRTVTGSMNEFVFQAKALLIEQEMSPYDTSFLLNDVPMSYLKYDNPREAFLKLKPSEEGISNH</sequence>
<evidence type="ECO:0000313" key="2">
    <source>
        <dbReference type="EMBL" id="GAI86344.1"/>
    </source>
</evidence>
<protein>
    <recommendedName>
        <fullName evidence="1">DUF6933 domain-containing protein</fullName>
    </recommendedName>
</protein>
<feature type="non-terminal residue" evidence="2">
    <location>
        <position position="1"/>
    </location>
</feature>
<organism evidence="2">
    <name type="scientific">marine sediment metagenome</name>
    <dbReference type="NCBI Taxonomy" id="412755"/>
    <lineage>
        <taxon>unclassified sequences</taxon>
        <taxon>metagenomes</taxon>
        <taxon>ecological metagenomes</taxon>
    </lineage>
</organism>
<reference evidence="2" key="1">
    <citation type="journal article" date="2014" name="Front. Microbiol.">
        <title>High frequency of phylogenetically diverse reductive dehalogenase-homologous genes in deep subseafloor sedimentary metagenomes.</title>
        <authorList>
            <person name="Kawai M."/>
            <person name="Futagami T."/>
            <person name="Toyoda A."/>
            <person name="Takaki Y."/>
            <person name="Nishi S."/>
            <person name="Hori S."/>
            <person name="Arai W."/>
            <person name="Tsubouchi T."/>
            <person name="Morono Y."/>
            <person name="Uchiyama I."/>
            <person name="Ito T."/>
            <person name="Fujiyama A."/>
            <person name="Inagaki F."/>
            <person name="Takami H."/>
        </authorList>
    </citation>
    <scope>NUCLEOTIDE SEQUENCE</scope>
    <source>
        <strain evidence="2">Expedition CK06-06</strain>
    </source>
</reference>